<feature type="compositionally biased region" description="Basic and acidic residues" evidence="1">
    <location>
        <begin position="51"/>
        <end position="65"/>
    </location>
</feature>
<dbReference type="AlphaFoldDB" id="A0A6H5I863"/>
<feature type="compositionally biased region" description="Basic residues" evidence="1">
    <location>
        <begin position="166"/>
        <end position="177"/>
    </location>
</feature>
<keyword evidence="3" id="KW-1185">Reference proteome</keyword>
<evidence type="ECO:0000313" key="2">
    <source>
        <dbReference type="EMBL" id="CAB0031869.1"/>
    </source>
</evidence>
<dbReference type="Proteomes" id="UP000479190">
    <property type="component" value="Unassembled WGS sequence"/>
</dbReference>
<sequence length="565" mass="63348">MTTGGDVLTSASPASRRVLVTATVVAVTWSCILVVRETDAEAFFPYIPEPRRTRENSSKTNERHGCCGADKASRQRRRPHQSARISEHARLAGASGQIADSVHAERDGEAARARRRLRRRAARHDRGHREPDPDRLSDPHESVPREPGHTAGRLRRVRPLPGRGERRGHLRLRRGHGRAAVQSAAPVPGRVPARGQDRGQGQGLLSLRQAGEGPLLLGQDQVLLVQGRDRPGGAALHKEQVDSTDDETVSWAMLNATVRNPRASVSSLVRAVLSFGLDDPKDLRLYRVNRGVLLVACVEYVLFPDTLKNIYRTIYDCDYPQAVRMYNLLKGQEEQTPPGKVAAQRVKSFFHCDKFLEDRSCLERIRLYLKSIAIDSKQMDFIRSEAIKLITCGNIHHDILCSARSSIIITELLNMLSRAQRGEVCVEILGQMYVRHVLKTGSLHARVQYYTNLSRDQLEVNQSQYMLLLLQWCRSSREREEPWRDEAAAAAAAGKNASPFGPTRSSSRSSKQRSFFSLALLPLGSYSRHARPPRKKKEEDRNVIFSPRVRECVLERASSICPARG</sequence>
<feature type="region of interest" description="Disordered" evidence="1">
    <location>
        <begin position="51"/>
        <end position="201"/>
    </location>
</feature>
<feature type="compositionally biased region" description="Basic and acidic residues" evidence="1">
    <location>
        <begin position="102"/>
        <end position="112"/>
    </location>
</feature>
<feature type="compositionally biased region" description="Basic residues" evidence="1">
    <location>
        <begin position="113"/>
        <end position="126"/>
    </location>
</feature>
<dbReference type="OrthoDB" id="10533294at2759"/>
<feature type="region of interest" description="Disordered" evidence="1">
    <location>
        <begin position="484"/>
        <end position="512"/>
    </location>
</feature>
<accession>A0A6H5I863</accession>
<protein>
    <submittedName>
        <fullName evidence="2">Uncharacterized protein</fullName>
    </submittedName>
</protein>
<gene>
    <name evidence="2" type="ORF">TBRA_LOCUS3827</name>
</gene>
<evidence type="ECO:0000313" key="3">
    <source>
        <dbReference type="Proteomes" id="UP000479190"/>
    </source>
</evidence>
<dbReference type="EMBL" id="CADCXV010000657">
    <property type="protein sequence ID" value="CAB0031869.1"/>
    <property type="molecule type" value="Genomic_DNA"/>
</dbReference>
<reference evidence="2 3" key="1">
    <citation type="submission" date="2020-02" db="EMBL/GenBank/DDBJ databases">
        <authorList>
            <person name="Ferguson B K."/>
        </authorList>
    </citation>
    <scope>NUCLEOTIDE SEQUENCE [LARGE SCALE GENOMIC DNA]</scope>
</reference>
<proteinExistence type="predicted"/>
<organism evidence="2 3">
    <name type="scientific">Trichogramma brassicae</name>
    <dbReference type="NCBI Taxonomy" id="86971"/>
    <lineage>
        <taxon>Eukaryota</taxon>
        <taxon>Metazoa</taxon>
        <taxon>Ecdysozoa</taxon>
        <taxon>Arthropoda</taxon>
        <taxon>Hexapoda</taxon>
        <taxon>Insecta</taxon>
        <taxon>Pterygota</taxon>
        <taxon>Neoptera</taxon>
        <taxon>Endopterygota</taxon>
        <taxon>Hymenoptera</taxon>
        <taxon>Apocrita</taxon>
        <taxon>Proctotrupomorpha</taxon>
        <taxon>Chalcidoidea</taxon>
        <taxon>Trichogrammatidae</taxon>
        <taxon>Trichogramma</taxon>
    </lineage>
</organism>
<evidence type="ECO:0000256" key="1">
    <source>
        <dbReference type="SAM" id="MobiDB-lite"/>
    </source>
</evidence>
<name>A0A6H5I863_9HYME</name>
<feature type="compositionally biased region" description="Basic and acidic residues" evidence="1">
    <location>
        <begin position="127"/>
        <end position="148"/>
    </location>
</feature>